<keyword evidence="7 12" id="KW-1133">Transmembrane helix</keyword>
<dbReference type="InterPro" id="IPR002067">
    <property type="entry name" value="MCP"/>
</dbReference>
<dbReference type="AlphaFoldDB" id="A0A2D4MWJ1"/>
<protein>
    <recommendedName>
        <fullName evidence="14">Solute carrier family 25 member 47</fullName>
    </recommendedName>
</protein>
<dbReference type="SUPFAM" id="SSF103506">
    <property type="entry name" value="Mitochondrial carrier"/>
    <property type="match status" value="1"/>
</dbReference>
<dbReference type="FunFam" id="1.50.40.10:FF:000049">
    <property type="entry name" value="Solute carrier family 25 member 45"/>
    <property type="match status" value="1"/>
</dbReference>
<keyword evidence="4 10" id="KW-0812">Transmembrane</keyword>
<dbReference type="EMBL" id="IACM01126631">
    <property type="protein sequence ID" value="LAB37792.1"/>
    <property type="molecule type" value="Transcribed_RNA"/>
</dbReference>
<feature type="transmembrane region" description="Helical" evidence="12">
    <location>
        <begin position="51"/>
        <end position="74"/>
    </location>
</feature>
<dbReference type="PANTHER" id="PTHR45624:SF3">
    <property type="entry name" value="SOLUTE CARRIER FAMILY 25 MEMBER 47"/>
    <property type="match status" value="1"/>
</dbReference>
<dbReference type="GO" id="GO:0005743">
    <property type="term" value="C:mitochondrial inner membrane"/>
    <property type="evidence" value="ECO:0007669"/>
    <property type="project" value="UniProtKB-SubCell"/>
</dbReference>
<keyword evidence="5" id="KW-0677">Repeat</keyword>
<evidence type="ECO:0008006" key="14">
    <source>
        <dbReference type="Google" id="ProtNLM"/>
    </source>
</evidence>
<reference evidence="13" key="1">
    <citation type="submission" date="2017-07" db="EMBL/GenBank/DDBJ databases">
        <authorList>
            <person name="Mikheyev A."/>
            <person name="Grau M."/>
        </authorList>
    </citation>
    <scope>NUCLEOTIDE SEQUENCE</scope>
    <source>
        <tissue evidence="13">Venom_gland</tissue>
    </source>
</reference>
<dbReference type="Gene3D" id="1.50.40.10">
    <property type="entry name" value="Mitochondrial carrier domain"/>
    <property type="match status" value="1"/>
</dbReference>
<comment type="similarity">
    <text evidence="2 11">Belongs to the mitochondrial carrier (TC 2.A.29) family.</text>
</comment>
<feature type="repeat" description="Solcar" evidence="10">
    <location>
        <begin position="93"/>
        <end position="192"/>
    </location>
</feature>
<dbReference type="InterPro" id="IPR018108">
    <property type="entry name" value="MCP_transmembrane"/>
</dbReference>
<evidence type="ECO:0000256" key="4">
    <source>
        <dbReference type="ARBA" id="ARBA00022692"/>
    </source>
</evidence>
<dbReference type="PROSITE" id="PS50920">
    <property type="entry name" value="SOLCAR"/>
    <property type="match status" value="3"/>
</dbReference>
<accession>A0A2D4MWJ1</accession>
<evidence type="ECO:0000256" key="3">
    <source>
        <dbReference type="ARBA" id="ARBA00022448"/>
    </source>
</evidence>
<proteinExistence type="inferred from homology"/>
<dbReference type="PANTHER" id="PTHR45624">
    <property type="entry name" value="MITOCHONDRIAL BASIC AMINO ACIDS TRANSPORTER-RELATED"/>
    <property type="match status" value="1"/>
</dbReference>
<sequence length="294" mass="32261">MDFVAGAIGGGVSAAVGYPLDTIKVRIQTEAHYRGISHCIRDIYRTERVPGFFKGVSMTILMASLISSFSFGIYKNFLYGICRLRYGSADRKPSKVDISFAGCVTGAVRVVLISPAEIAKVRLQIQKDPYHLIGSSHLFDSQPKYQGSLHCLRTIVKEEGLAGLYKGSLALLGRDCHSCGVYFLTYSVLCDWLTPTGKNKPDLWAVLLSGGCAGVLAWGTATPMDVIKARMQADGDGQRKYTGLVHCVRGSIREEGVRVLFKGLGLNSLRAFPTNMMIFLTYEAVLRFGKRLEK</sequence>
<evidence type="ECO:0000256" key="11">
    <source>
        <dbReference type="RuleBase" id="RU000488"/>
    </source>
</evidence>
<keyword evidence="8" id="KW-0496">Mitochondrion</keyword>
<dbReference type="GO" id="GO:0022857">
    <property type="term" value="F:transmembrane transporter activity"/>
    <property type="evidence" value="ECO:0007669"/>
    <property type="project" value="TreeGrafter"/>
</dbReference>
<keyword evidence="3 11" id="KW-0813">Transport</keyword>
<comment type="subcellular location">
    <subcellularLocation>
        <location evidence="1">Mitochondrion inner membrane</location>
        <topology evidence="1">Multi-pass membrane protein</topology>
    </subcellularLocation>
</comment>
<name>A0A2D4MWJ1_9SAUR</name>
<dbReference type="InterPro" id="IPR023395">
    <property type="entry name" value="MCP_dom_sf"/>
</dbReference>
<feature type="repeat" description="Solcar" evidence="10">
    <location>
        <begin position="201"/>
        <end position="288"/>
    </location>
</feature>
<feature type="transmembrane region" description="Helical" evidence="12">
    <location>
        <begin position="203"/>
        <end position="221"/>
    </location>
</feature>
<evidence type="ECO:0000256" key="1">
    <source>
        <dbReference type="ARBA" id="ARBA00004448"/>
    </source>
</evidence>
<dbReference type="InterPro" id="IPR050567">
    <property type="entry name" value="Mitochondrial_Carrier"/>
</dbReference>
<evidence type="ECO:0000256" key="7">
    <source>
        <dbReference type="ARBA" id="ARBA00022989"/>
    </source>
</evidence>
<evidence type="ECO:0000256" key="10">
    <source>
        <dbReference type="PROSITE-ProRule" id="PRU00282"/>
    </source>
</evidence>
<feature type="repeat" description="Solcar" evidence="10">
    <location>
        <begin position="1"/>
        <end position="80"/>
    </location>
</feature>
<reference evidence="13" key="2">
    <citation type="submission" date="2017-11" db="EMBL/GenBank/DDBJ databases">
        <title>Coralsnake Venomics: Analyses of Venom Gland Transcriptomes and Proteomes of Six Brazilian Taxa.</title>
        <authorList>
            <person name="Aird S.D."/>
            <person name="Jorge da Silva N."/>
            <person name="Qiu L."/>
            <person name="Villar-Briones A."/>
            <person name="Aparecida-Saddi V."/>
            <person name="Campos-Telles M.P."/>
            <person name="Grau M."/>
            <person name="Mikheyev A.S."/>
        </authorList>
    </citation>
    <scope>NUCLEOTIDE SEQUENCE</scope>
    <source>
        <tissue evidence="13">Venom_gland</tissue>
    </source>
</reference>
<dbReference type="PRINTS" id="PR00926">
    <property type="entry name" value="MITOCARRIER"/>
</dbReference>
<evidence type="ECO:0000256" key="2">
    <source>
        <dbReference type="ARBA" id="ARBA00006375"/>
    </source>
</evidence>
<evidence type="ECO:0000256" key="8">
    <source>
        <dbReference type="ARBA" id="ARBA00023128"/>
    </source>
</evidence>
<keyword evidence="6" id="KW-0999">Mitochondrion inner membrane</keyword>
<evidence type="ECO:0000256" key="5">
    <source>
        <dbReference type="ARBA" id="ARBA00022737"/>
    </source>
</evidence>
<evidence type="ECO:0000256" key="12">
    <source>
        <dbReference type="SAM" id="Phobius"/>
    </source>
</evidence>
<keyword evidence="9 10" id="KW-0472">Membrane</keyword>
<dbReference type="Pfam" id="PF00153">
    <property type="entry name" value="Mito_carr"/>
    <property type="match status" value="3"/>
</dbReference>
<evidence type="ECO:0000313" key="13">
    <source>
        <dbReference type="EMBL" id="LAB37792.1"/>
    </source>
</evidence>
<evidence type="ECO:0000256" key="6">
    <source>
        <dbReference type="ARBA" id="ARBA00022792"/>
    </source>
</evidence>
<organism evidence="13">
    <name type="scientific">Micrurus spixii</name>
    <name type="common">Amazon coral snake</name>
    <dbReference type="NCBI Taxonomy" id="129469"/>
    <lineage>
        <taxon>Eukaryota</taxon>
        <taxon>Metazoa</taxon>
        <taxon>Chordata</taxon>
        <taxon>Craniata</taxon>
        <taxon>Vertebrata</taxon>
        <taxon>Euteleostomi</taxon>
        <taxon>Lepidosauria</taxon>
        <taxon>Squamata</taxon>
        <taxon>Bifurcata</taxon>
        <taxon>Unidentata</taxon>
        <taxon>Episquamata</taxon>
        <taxon>Toxicofera</taxon>
        <taxon>Serpentes</taxon>
        <taxon>Colubroidea</taxon>
        <taxon>Elapidae</taxon>
        <taxon>Elapinae</taxon>
        <taxon>Micrurus</taxon>
    </lineage>
</organism>
<evidence type="ECO:0000256" key="9">
    <source>
        <dbReference type="ARBA" id="ARBA00023136"/>
    </source>
</evidence>